<gene>
    <name evidence="2" type="primary">Trank1</name>
    <name evidence="2" type="ORF">SNAT2548_LOCUS20563</name>
</gene>
<proteinExistence type="predicted"/>
<reference evidence="2" key="1">
    <citation type="submission" date="2021-02" db="EMBL/GenBank/DDBJ databases">
        <authorList>
            <person name="Dougan E. K."/>
            <person name="Rhodes N."/>
            <person name="Thang M."/>
            <person name="Chan C."/>
        </authorList>
    </citation>
    <scope>NUCLEOTIDE SEQUENCE</scope>
</reference>
<protein>
    <submittedName>
        <fullName evidence="2">Trank1 protein</fullName>
    </submittedName>
</protein>
<evidence type="ECO:0000256" key="1">
    <source>
        <dbReference type="SAM" id="MobiDB-lite"/>
    </source>
</evidence>
<dbReference type="Proteomes" id="UP000604046">
    <property type="component" value="Unassembled WGS sequence"/>
</dbReference>
<name>A0A812PU88_9DINO</name>
<organism evidence="2 3">
    <name type="scientific">Symbiodinium natans</name>
    <dbReference type="NCBI Taxonomy" id="878477"/>
    <lineage>
        <taxon>Eukaryota</taxon>
        <taxon>Sar</taxon>
        <taxon>Alveolata</taxon>
        <taxon>Dinophyceae</taxon>
        <taxon>Suessiales</taxon>
        <taxon>Symbiodiniaceae</taxon>
        <taxon>Symbiodinium</taxon>
    </lineage>
</organism>
<dbReference type="EMBL" id="CAJNDS010002213">
    <property type="protein sequence ID" value="CAE7376420.1"/>
    <property type="molecule type" value="Genomic_DNA"/>
</dbReference>
<keyword evidence="3" id="KW-1185">Reference proteome</keyword>
<comment type="caution">
    <text evidence="2">The sequence shown here is derived from an EMBL/GenBank/DDBJ whole genome shotgun (WGS) entry which is preliminary data.</text>
</comment>
<evidence type="ECO:0000313" key="2">
    <source>
        <dbReference type="EMBL" id="CAE7376420.1"/>
    </source>
</evidence>
<dbReference type="OrthoDB" id="425031at2759"/>
<accession>A0A812PU88</accession>
<evidence type="ECO:0000313" key="3">
    <source>
        <dbReference type="Proteomes" id="UP000604046"/>
    </source>
</evidence>
<sequence>MHGAPTPLAAGKGTKGPPPPAGIPPSWAKGKGGYAPQPGKGKEGSSGPSGAGTWDSAPSRRPSVPKRPTGRSRFVPGACADRHACAPKGQGTSRAAKPTRGVRNDAQDLYHMPLYDKQDFLHQLDRRQFNNTVIQAMDNTDLTVSWIAIQFATEVVAWLGGIDPSHKPRGSFMSGLLDNVYLRIDNGELSPSMNSKMILARIRHMRSERDRVTANLSVYWHGDYQALTNGTSSVWLTPDQRPYLSNGITNPWVSDFLEVEEVTEFEPGAFTRTEDAGPLAGASTGQLPNEYHVPGTPKSEASALETEFIVVYDTQEKPLLVSVRDPEKVAVLSEAPDWFVERHRLNKREFVSSPQLGLMMYATGFLQSSLGGRV</sequence>
<feature type="region of interest" description="Disordered" evidence="1">
    <location>
        <begin position="1"/>
        <end position="101"/>
    </location>
</feature>
<dbReference type="AlphaFoldDB" id="A0A812PU88"/>